<dbReference type="GeneID" id="106170080"/>
<dbReference type="Proteomes" id="UP000085678">
    <property type="component" value="Unplaced"/>
</dbReference>
<proteinExistence type="predicted"/>
<dbReference type="AlphaFoldDB" id="A0A1S3J4F8"/>
<dbReference type="FunCoup" id="A0A1S3J4F8">
    <property type="interactions" value="51"/>
</dbReference>
<dbReference type="OrthoDB" id="2924818at2759"/>
<sequence>MLRINYLCTSISISPLYNVINVRRLFKMEKNAAENRVDQGRRTFLYFAYGSNLLKERILINNKSAVFKAVGHIQDWELTFAMFSQRWQGHVATILPVQRAQCWGVVWELDISDKQNLDNQEGVSRMVYKPIEVQVTCEDGSILECRTYELLRPLERGLGPPSPQYKNVIVSGARQNGLPQDYIAQLEAIEDNGYSGTLDITSSLIKNTDN</sequence>
<evidence type="ECO:0000256" key="3">
    <source>
        <dbReference type="PIRSR" id="PIRSR617939-1"/>
    </source>
</evidence>
<dbReference type="RefSeq" id="XP_013405270.1">
    <property type="nucleotide sequence ID" value="XM_013549816.2"/>
</dbReference>
<evidence type="ECO:0000256" key="1">
    <source>
        <dbReference type="ARBA" id="ARBA00012346"/>
    </source>
</evidence>
<dbReference type="PANTHER" id="PTHR12935">
    <property type="entry name" value="GAMMA-GLUTAMYLCYCLOTRANSFERASE"/>
    <property type="match status" value="1"/>
</dbReference>
<dbReference type="GO" id="GO:0003839">
    <property type="term" value="F:gamma-glutamylcyclotransferase activity"/>
    <property type="evidence" value="ECO:0007669"/>
    <property type="project" value="UniProtKB-EC"/>
</dbReference>
<dbReference type="InterPro" id="IPR036568">
    <property type="entry name" value="GGCT-like_sf"/>
</dbReference>
<dbReference type="InterPro" id="IPR013024">
    <property type="entry name" value="GGCT-like"/>
</dbReference>
<dbReference type="SUPFAM" id="SSF110857">
    <property type="entry name" value="Gamma-glutamyl cyclotransferase-like"/>
    <property type="match status" value="1"/>
</dbReference>
<dbReference type="CDD" id="cd06661">
    <property type="entry name" value="GGCT_like"/>
    <property type="match status" value="1"/>
</dbReference>
<dbReference type="Pfam" id="PF13772">
    <property type="entry name" value="AIG2_2"/>
    <property type="match status" value="1"/>
</dbReference>
<feature type="binding site" evidence="4">
    <location>
        <begin position="46"/>
        <end position="51"/>
    </location>
    <ligand>
        <name>substrate</name>
    </ligand>
</feature>
<dbReference type="KEGG" id="lak:106170080"/>
<dbReference type="PANTHER" id="PTHR12935:SF0">
    <property type="entry name" value="GAMMA-GLUTAMYLCYCLOTRANSFERASE"/>
    <property type="match status" value="1"/>
</dbReference>
<evidence type="ECO:0000313" key="6">
    <source>
        <dbReference type="RefSeq" id="XP_013405270.1"/>
    </source>
</evidence>
<gene>
    <name evidence="6" type="primary">LOC106170080</name>
</gene>
<keyword evidence="2" id="KW-0456">Lyase</keyword>
<reference evidence="6" key="1">
    <citation type="submission" date="2025-08" db="UniProtKB">
        <authorList>
            <consortium name="RefSeq"/>
        </authorList>
    </citation>
    <scope>IDENTIFICATION</scope>
    <source>
        <tissue evidence="6">Gonads</tissue>
    </source>
</reference>
<dbReference type="STRING" id="7574.A0A1S3J4F8"/>
<keyword evidence="5" id="KW-1185">Reference proteome</keyword>
<name>A0A1S3J4F8_LINAN</name>
<dbReference type="Gene3D" id="3.10.490.10">
    <property type="entry name" value="Gamma-glutamyl cyclotransferase-like"/>
    <property type="match status" value="1"/>
</dbReference>
<protein>
    <recommendedName>
        <fullName evidence="1">gamma-glutamylcyclotransferase</fullName>
        <ecNumber evidence="1">4.3.2.9</ecNumber>
    </recommendedName>
</protein>
<feature type="active site" description="Proton acceptor" evidence="3">
    <location>
        <position position="121"/>
    </location>
</feature>
<evidence type="ECO:0000256" key="4">
    <source>
        <dbReference type="PIRSR" id="PIRSR617939-2"/>
    </source>
</evidence>
<dbReference type="InterPro" id="IPR017939">
    <property type="entry name" value="G-Glutamylcylcotransferase"/>
</dbReference>
<accession>A0A1S3J4F8</accession>
<evidence type="ECO:0000313" key="5">
    <source>
        <dbReference type="Proteomes" id="UP000085678"/>
    </source>
</evidence>
<dbReference type="EC" id="4.3.2.9" evidence="1"/>
<evidence type="ECO:0000256" key="2">
    <source>
        <dbReference type="ARBA" id="ARBA00023239"/>
    </source>
</evidence>
<dbReference type="InParanoid" id="A0A1S3J4F8"/>
<organism evidence="5 6">
    <name type="scientific">Lingula anatina</name>
    <name type="common">Brachiopod</name>
    <name type="synonym">Lingula unguis</name>
    <dbReference type="NCBI Taxonomy" id="7574"/>
    <lineage>
        <taxon>Eukaryota</taxon>
        <taxon>Metazoa</taxon>
        <taxon>Spiralia</taxon>
        <taxon>Lophotrochozoa</taxon>
        <taxon>Brachiopoda</taxon>
        <taxon>Linguliformea</taxon>
        <taxon>Lingulata</taxon>
        <taxon>Lingulida</taxon>
        <taxon>Linguloidea</taxon>
        <taxon>Lingulidae</taxon>
        <taxon>Lingula</taxon>
    </lineage>
</organism>
<feature type="binding site" evidence="4">
    <location>
        <position position="165"/>
    </location>
    <ligand>
        <name>substrate</name>
    </ligand>
</feature>